<accession>A0ACB1A0S5</accession>
<comment type="caution">
    <text evidence="1">The sequence shown here is derived from an EMBL/GenBank/DDBJ whole genome shotgun (WGS) entry which is preliminary data.</text>
</comment>
<protein>
    <submittedName>
        <fullName evidence="1">Uncharacterized protein</fullName>
    </submittedName>
</protein>
<reference evidence="1" key="1">
    <citation type="submission" date="2023-11" db="EMBL/GenBank/DDBJ databases">
        <authorList>
            <person name="Poullet M."/>
        </authorList>
    </citation>
    <scope>NUCLEOTIDE SEQUENCE</scope>
    <source>
        <strain evidence="1">E1834</strain>
    </source>
</reference>
<gene>
    <name evidence="1" type="ORF">MENTE1834_LOCUS32404</name>
</gene>
<evidence type="ECO:0000313" key="2">
    <source>
        <dbReference type="Proteomes" id="UP001497535"/>
    </source>
</evidence>
<name>A0ACB1A0S5_MELEN</name>
<proteinExistence type="predicted"/>
<organism evidence="1 2">
    <name type="scientific">Meloidogyne enterolobii</name>
    <name type="common">Root-knot nematode worm</name>
    <name type="synonym">Meloidogyne mayaguensis</name>
    <dbReference type="NCBI Taxonomy" id="390850"/>
    <lineage>
        <taxon>Eukaryota</taxon>
        <taxon>Metazoa</taxon>
        <taxon>Ecdysozoa</taxon>
        <taxon>Nematoda</taxon>
        <taxon>Chromadorea</taxon>
        <taxon>Rhabditida</taxon>
        <taxon>Tylenchina</taxon>
        <taxon>Tylenchomorpha</taxon>
        <taxon>Tylenchoidea</taxon>
        <taxon>Meloidogynidae</taxon>
        <taxon>Meloidogyninae</taxon>
        <taxon>Meloidogyne</taxon>
    </lineage>
</organism>
<evidence type="ECO:0000313" key="1">
    <source>
        <dbReference type="EMBL" id="CAK5084987.1"/>
    </source>
</evidence>
<keyword evidence="2" id="KW-1185">Reference proteome</keyword>
<sequence length="97" mass="11379">MEIKFGFDLFGHSNMGNEYLNGTNSQLKIRSVSKTKIPHNERNYPNHIRPGMPIVVLIQANENNYSININEGDDIYYPFTIFPHWAINRVEVNFYFI</sequence>
<dbReference type="Proteomes" id="UP001497535">
    <property type="component" value="Unassembled WGS sequence"/>
</dbReference>
<dbReference type="EMBL" id="CAVMJV010000056">
    <property type="protein sequence ID" value="CAK5084987.1"/>
    <property type="molecule type" value="Genomic_DNA"/>
</dbReference>